<keyword evidence="4 6" id="KW-1133">Transmembrane helix</keyword>
<accession>A0A1T5ICM6</accession>
<evidence type="ECO:0000256" key="5">
    <source>
        <dbReference type="ARBA" id="ARBA00023136"/>
    </source>
</evidence>
<protein>
    <submittedName>
        <fullName evidence="8">Sugar phosphate permease</fullName>
    </submittedName>
</protein>
<keyword evidence="5 6" id="KW-0472">Membrane</keyword>
<feature type="transmembrane region" description="Helical" evidence="6">
    <location>
        <begin position="362"/>
        <end position="384"/>
    </location>
</feature>
<keyword evidence="9" id="KW-1185">Reference proteome</keyword>
<dbReference type="Gene3D" id="1.20.1250.20">
    <property type="entry name" value="MFS general substrate transporter like domains"/>
    <property type="match status" value="2"/>
</dbReference>
<feature type="transmembrane region" description="Helical" evidence="6">
    <location>
        <begin position="178"/>
        <end position="200"/>
    </location>
</feature>
<dbReference type="AlphaFoldDB" id="A0A1T5ICM6"/>
<dbReference type="STRING" id="123320.SAMN06309945_0244"/>
<comment type="subcellular location">
    <subcellularLocation>
        <location evidence="1">Cell membrane</location>
        <topology evidence="1">Multi-pass membrane protein</topology>
    </subcellularLocation>
</comment>
<evidence type="ECO:0000256" key="3">
    <source>
        <dbReference type="ARBA" id="ARBA00022692"/>
    </source>
</evidence>
<evidence type="ECO:0000256" key="2">
    <source>
        <dbReference type="ARBA" id="ARBA00022448"/>
    </source>
</evidence>
<dbReference type="PANTHER" id="PTHR43791">
    <property type="entry name" value="PERMEASE-RELATED"/>
    <property type="match status" value="1"/>
</dbReference>
<sequence length="447" mass="47727">MAITTPTQEKAVIRKLAWRVMPLLVAGYFIAIIDRANIGVAALTMNADLGITPAIFGLAAGVFFIPYVLLEIPSNLALARFSARVWLARIMVTWGIFSALHAIVWDGTSFLVMRAFLGAAEAGFFPGVIFLLTQWFPREYRGRMMAIFTMGIPIALVIGTPLSGLLLHMDGILGLRGWQWLFIIEGLPAVVIAFMLFFMLPKSLETAKFLNDSERSWLTTTLERERAEAPGEKKHQSILRMLLNPRILVFALAYYGLTNLNGAISTFLPQILGPLGLDNTGTTFVAAVPYAFGLLGMILLGRYADRAKRRSDAVYLALGIAVVGLVGAALAPTPIIQFVALCIAAIGVFGVLPAYWGVPTALLGGAAAAGSIAFINAFGNISSVVNPAVIGAIKESTGTFQGGLLWLALMGVLAAVALTFAIRIAAKQAGGIAQASGTAFRPSKELR</sequence>
<dbReference type="FunFam" id="1.20.1250.20:FF:000018">
    <property type="entry name" value="MFS transporter permease"/>
    <property type="match status" value="1"/>
</dbReference>
<feature type="transmembrane region" description="Helical" evidence="6">
    <location>
        <begin position="336"/>
        <end position="355"/>
    </location>
</feature>
<gene>
    <name evidence="8" type="ORF">SAMN06309945_0244</name>
</gene>
<organism evidence="8 9">
    <name type="scientific">Okibacterium fritillariae</name>
    <dbReference type="NCBI Taxonomy" id="123320"/>
    <lineage>
        <taxon>Bacteria</taxon>
        <taxon>Bacillati</taxon>
        <taxon>Actinomycetota</taxon>
        <taxon>Actinomycetes</taxon>
        <taxon>Micrococcales</taxon>
        <taxon>Microbacteriaceae</taxon>
        <taxon>Okibacterium</taxon>
    </lineage>
</organism>
<feature type="transmembrane region" description="Helical" evidence="6">
    <location>
        <begin position="313"/>
        <end position="330"/>
    </location>
</feature>
<reference evidence="8 9" key="1">
    <citation type="submission" date="2017-02" db="EMBL/GenBank/DDBJ databases">
        <authorList>
            <person name="Peterson S.W."/>
        </authorList>
    </citation>
    <scope>NUCLEOTIDE SEQUENCE [LARGE SCALE GENOMIC DNA]</scope>
    <source>
        <strain evidence="8 9">VKM Ac-2059</strain>
    </source>
</reference>
<feature type="domain" description="Major facilitator superfamily (MFS) profile" evidence="7">
    <location>
        <begin position="20"/>
        <end position="429"/>
    </location>
</feature>
<feature type="transmembrane region" description="Helical" evidence="6">
    <location>
        <begin position="280"/>
        <end position="301"/>
    </location>
</feature>
<dbReference type="RefSeq" id="WP_159449454.1">
    <property type="nucleotide sequence ID" value="NZ_FUZP01000001.1"/>
</dbReference>
<dbReference type="InterPro" id="IPR011701">
    <property type="entry name" value="MFS"/>
</dbReference>
<feature type="transmembrane region" description="Helical" evidence="6">
    <location>
        <begin position="247"/>
        <end position="268"/>
    </location>
</feature>
<evidence type="ECO:0000256" key="6">
    <source>
        <dbReference type="SAM" id="Phobius"/>
    </source>
</evidence>
<feature type="transmembrane region" description="Helical" evidence="6">
    <location>
        <begin position="404"/>
        <end position="426"/>
    </location>
</feature>
<evidence type="ECO:0000313" key="9">
    <source>
        <dbReference type="Proteomes" id="UP000190857"/>
    </source>
</evidence>
<feature type="transmembrane region" description="Helical" evidence="6">
    <location>
        <begin position="20"/>
        <end position="43"/>
    </location>
</feature>
<dbReference type="Pfam" id="PF07690">
    <property type="entry name" value="MFS_1"/>
    <property type="match status" value="1"/>
</dbReference>
<evidence type="ECO:0000256" key="4">
    <source>
        <dbReference type="ARBA" id="ARBA00022989"/>
    </source>
</evidence>
<name>A0A1T5ICM6_9MICO</name>
<feature type="transmembrane region" description="Helical" evidence="6">
    <location>
        <begin position="86"/>
        <end position="105"/>
    </location>
</feature>
<keyword evidence="2" id="KW-0813">Transport</keyword>
<evidence type="ECO:0000256" key="1">
    <source>
        <dbReference type="ARBA" id="ARBA00004651"/>
    </source>
</evidence>
<dbReference type="CDD" id="cd17319">
    <property type="entry name" value="MFS_ExuT_GudP_like"/>
    <property type="match status" value="1"/>
</dbReference>
<evidence type="ECO:0000259" key="7">
    <source>
        <dbReference type="PROSITE" id="PS50850"/>
    </source>
</evidence>
<dbReference type="InterPro" id="IPR036259">
    <property type="entry name" value="MFS_trans_sf"/>
</dbReference>
<dbReference type="Proteomes" id="UP000190857">
    <property type="component" value="Unassembled WGS sequence"/>
</dbReference>
<keyword evidence="3 6" id="KW-0812">Transmembrane</keyword>
<proteinExistence type="predicted"/>
<dbReference type="PROSITE" id="PS50850">
    <property type="entry name" value="MFS"/>
    <property type="match status" value="1"/>
</dbReference>
<feature type="transmembrane region" description="Helical" evidence="6">
    <location>
        <begin position="111"/>
        <end position="132"/>
    </location>
</feature>
<dbReference type="GO" id="GO:0022857">
    <property type="term" value="F:transmembrane transporter activity"/>
    <property type="evidence" value="ECO:0007669"/>
    <property type="project" value="InterPro"/>
</dbReference>
<dbReference type="InterPro" id="IPR020846">
    <property type="entry name" value="MFS_dom"/>
</dbReference>
<dbReference type="PANTHER" id="PTHR43791:SF36">
    <property type="entry name" value="TRANSPORTER, PUTATIVE (AFU_ORTHOLOGUE AFUA_6G08340)-RELATED"/>
    <property type="match status" value="1"/>
</dbReference>
<dbReference type="GO" id="GO:0005886">
    <property type="term" value="C:plasma membrane"/>
    <property type="evidence" value="ECO:0007669"/>
    <property type="project" value="UniProtKB-SubCell"/>
</dbReference>
<dbReference type="OrthoDB" id="9773957at2"/>
<dbReference type="EMBL" id="FUZP01000001">
    <property type="protein sequence ID" value="SKC36808.1"/>
    <property type="molecule type" value="Genomic_DNA"/>
</dbReference>
<evidence type="ECO:0000313" key="8">
    <source>
        <dbReference type="EMBL" id="SKC36808.1"/>
    </source>
</evidence>
<feature type="transmembrane region" description="Helical" evidence="6">
    <location>
        <begin position="144"/>
        <end position="166"/>
    </location>
</feature>
<dbReference type="SUPFAM" id="SSF103473">
    <property type="entry name" value="MFS general substrate transporter"/>
    <property type="match status" value="1"/>
</dbReference>
<feature type="transmembrane region" description="Helical" evidence="6">
    <location>
        <begin position="49"/>
        <end position="70"/>
    </location>
</feature>